<evidence type="ECO:0000256" key="9">
    <source>
        <dbReference type="ARBA" id="ARBA00066388"/>
    </source>
</evidence>
<dbReference type="FunFam" id="3.40.50.300:FF:000425">
    <property type="entry name" value="Probable ABC transporter, ATP-binding subunit"/>
    <property type="match status" value="1"/>
</dbReference>
<evidence type="ECO:0000256" key="7">
    <source>
        <dbReference type="ARBA" id="ARBA00023065"/>
    </source>
</evidence>
<keyword evidence="8" id="KW-0472">Membrane</keyword>
<dbReference type="SUPFAM" id="SSF52540">
    <property type="entry name" value="P-loop containing nucleoside triphosphate hydrolases"/>
    <property type="match status" value="1"/>
</dbReference>
<keyword evidence="2" id="KW-1003">Cell membrane</keyword>
<dbReference type="InterPro" id="IPR003593">
    <property type="entry name" value="AAA+_ATPase"/>
</dbReference>
<keyword evidence="5 11" id="KW-0067">ATP-binding</keyword>
<keyword evidence="6" id="KW-0408">Iron</keyword>
<dbReference type="InterPro" id="IPR015853">
    <property type="entry name" value="ABC_transpr_FbpC"/>
</dbReference>
<dbReference type="PANTHER" id="PTHR42781:SF4">
    <property type="entry name" value="SPERMIDINE_PUTRESCINE IMPORT ATP-BINDING PROTEIN POTA"/>
    <property type="match status" value="1"/>
</dbReference>
<organism evidence="11 12">
    <name type="scientific">Clostridium chauvoei JF4335</name>
    <dbReference type="NCBI Taxonomy" id="1351755"/>
    <lineage>
        <taxon>Bacteria</taxon>
        <taxon>Bacillati</taxon>
        <taxon>Bacillota</taxon>
        <taxon>Clostridia</taxon>
        <taxon>Eubacteriales</taxon>
        <taxon>Clostridiaceae</taxon>
        <taxon>Clostridium</taxon>
    </lineage>
</organism>
<dbReference type="GO" id="GO:0016020">
    <property type="term" value="C:membrane"/>
    <property type="evidence" value="ECO:0007669"/>
    <property type="project" value="InterPro"/>
</dbReference>
<evidence type="ECO:0000313" key="12">
    <source>
        <dbReference type="Proteomes" id="UP000190476"/>
    </source>
</evidence>
<keyword evidence="7" id="KW-0406">Ion transport</keyword>
<dbReference type="GeneID" id="66301634"/>
<dbReference type="Gene3D" id="3.40.50.300">
    <property type="entry name" value="P-loop containing nucleotide triphosphate hydrolases"/>
    <property type="match status" value="1"/>
</dbReference>
<dbReference type="InterPro" id="IPR027417">
    <property type="entry name" value="P-loop_NTPase"/>
</dbReference>
<dbReference type="InterPro" id="IPR017871">
    <property type="entry name" value="ABC_transporter-like_CS"/>
</dbReference>
<evidence type="ECO:0000256" key="1">
    <source>
        <dbReference type="ARBA" id="ARBA00022448"/>
    </source>
</evidence>
<dbReference type="PROSITE" id="PS00211">
    <property type="entry name" value="ABC_TRANSPORTER_1"/>
    <property type="match status" value="1"/>
</dbReference>
<gene>
    <name evidence="11" type="ORF">CCH01_13010</name>
</gene>
<evidence type="ECO:0000256" key="4">
    <source>
        <dbReference type="ARBA" id="ARBA00022741"/>
    </source>
</evidence>
<name>A0A1U6JBV1_9CLOT</name>
<keyword evidence="4" id="KW-0547">Nucleotide-binding</keyword>
<keyword evidence="1" id="KW-0813">Transport</keyword>
<keyword evidence="12" id="KW-1185">Reference proteome</keyword>
<evidence type="ECO:0000256" key="6">
    <source>
        <dbReference type="ARBA" id="ARBA00023004"/>
    </source>
</evidence>
<dbReference type="AlphaFoldDB" id="A0A1U6JBV1"/>
<dbReference type="CDD" id="cd03259">
    <property type="entry name" value="ABC_Carb_Solutes_like"/>
    <property type="match status" value="1"/>
</dbReference>
<accession>A0A1U6JBV1</accession>
<evidence type="ECO:0000256" key="8">
    <source>
        <dbReference type="ARBA" id="ARBA00023136"/>
    </source>
</evidence>
<dbReference type="GO" id="GO:0015408">
    <property type="term" value="F:ABC-type ferric iron transporter activity"/>
    <property type="evidence" value="ECO:0007669"/>
    <property type="project" value="InterPro"/>
</dbReference>
<proteinExistence type="predicted"/>
<evidence type="ECO:0000313" key="11">
    <source>
        <dbReference type="EMBL" id="SLK17729.1"/>
    </source>
</evidence>
<dbReference type="SMART" id="SM00382">
    <property type="entry name" value="AAA"/>
    <property type="match status" value="1"/>
</dbReference>
<dbReference type="STRING" id="1351755.CCH01_13010"/>
<evidence type="ECO:0000256" key="2">
    <source>
        <dbReference type="ARBA" id="ARBA00022475"/>
    </source>
</evidence>
<dbReference type="EC" id="7.6.2.9" evidence="9"/>
<sequence>MQVKVKNLSFKYDNSKDMVIDNFSMNIDNGEIVAILGPSGCGKSTILRLIAGLEEPILGEIEIENKVVVNEEKFIQPENRSVGMVFQDYALFPHLNIYENIKFGLNKFSKEEQKDIVLNMIKLVNLQGYEKRYPYELSGGQQQRVALARALAPKPLVLLMDEPFSNLDSHLRGKIREELKSIIKKSKTTCIFVTHDIEDVNAISDRVIQL</sequence>
<dbReference type="PANTHER" id="PTHR42781">
    <property type="entry name" value="SPERMIDINE/PUTRESCINE IMPORT ATP-BINDING PROTEIN POTA"/>
    <property type="match status" value="1"/>
</dbReference>
<keyword evidence="3" id="KW-0410">Iron transport</keyword>
<protein>
    <recommendedName>
        <fullName evidence="9">ABC-type quaternary amine transporter</fullName>
        <ecNumber evidence="9">7.6.2.9</ecNumber>
    </recommendedName>
</protein>
<dbReference type="GO" id="GO:0005524">
    <property type="term" value="F:ATP binding"/>
    <property type="evidence" value="ECO:0007669"/>
    <property type="project" value="UniProtKB-KW"/>
</dbReference>
<dbReference type="GO" id="GO:0015418">
    <property type="term" value="F:ABC-type quaternary ammonium compound transporting activity"/>
    <property type="evidence" value="ECO:0007669"/>
    <property type="project" value="UniProtKB-EC"/>
</dbReference>
<feature type="domain" description="ABC transporter" evidence="10">
    <location>
        <begin position="3"/>
        <end position="210"/>
    </location>
</feature>
<reference evidence="12" key="1">
    <citation type="submission" date="2017-03" db="EMBL/GenBank/DDBJ databases">
        <authorList>
            <person name="Falquet L."/>
            <person name="Falquet L."/>
        </authorList>
    </citation>
    <scope>NUCLEOTIDE SEQUENCE [LARGE SCALE GENOMIC DNA]</scope>
</reference>
<dbReference type="RefSeq" id="WP_079481340.1">
    <property type="nucleotide sequence ID" value="NZ_CBML010000006.1"/>
</dbReference>
<dbReference type="PROSITE" id="PS50893">
    <property type="entry name" value="ABC_TRANSPORTER_2"/>
    <property type="match status" value="1"/>
</dbReference>
<dbReference type="InterPro" id="IPR050093">
    <property type="entry name" value="ABC_SmlMolc_Importer"/>
</dbReference>
<evidence type="ECO:0000259" key="10">
    <source>
        <dbReference type="PROSITE" id="PS50893"/>
    </source>
</evidence>
<dbReference type="EMBL" id="LT799839">
    <property type="protein sequence ID" value="SLK17729.1"/>
    <property type="molecule type" value="Genomic_DNA"/>
</dbReference>
<evidence type="ECO:0000256" key="5">
    <source>
        <dbReference type="ARBA" id="ARBA00022840"/>
    </source>
</evidence>
<evidence type="ECO:0000256" key="3">
    <source>
        <dbReference type="ARBA" id="ARBA00022496"/>
    </source>
</evidence>
<dbReference type="OrthoDB" id="9802264at2"/>
<dbReference type="InterPro" id="IPR003439">
    <property type="entry name" value="ABC_transporter-like_ATP-bd"/>
</dbReference>
<dbReference type="GO" id="GO:0016887">
    <property type="term" value="F:ATP hydrolysis activity"/>
    <property type="evidence" value="ECO:0007669"/>
    <property type="project" value="InterPro"/>
</dbReference>
<dbReference type="Proteomes" id="UP000190476">
    <property type="component" value="Chromosome I"/>
</dbReference>
<dbReference type="Pfam" id="PF00005">
    <property type="entry name" value="ABC_tran"/>
    <property type="match status" value="1"/>
</dbReference>